<dbReference type="Gramene" id="GBG85738">
    <property type="protein sequence ID" value="GBG85738"/>
    <property type="gene ID" value="CBR_g40466"/>
</dbReference>
<evidence type="ECO:0000313" key="10">
    <source>
        <dbReference type="Proteomes" id="UP000265515"/>
    </source>
</evidence>
<evidence type="ECO:0000256" key="1">
    <source>
        <dbReference type="ARBA" id="ARBA00001968"/>
    </source>
</evidence>
<comment type="similarity">
    <text evidence="3">Belongs to the HARBI1 family.</text>
</comment>
<keyword evidence="10" id="KW-1185">Reference proteome</keyword>
<evidence type="ECO:0000259" key="8">
    <source>
        <dbReference type="Pfam" id="PF13359"/>
    </source>
</evidence>
<dbReference type="InterPro" id="IPR027806">
    <property type="entry name" value="HARBI1_dom"/>
</dbReference>
<evidence type="ECO:0000256" key="6">
    <source>
        <dbReference type="ARBA" id="ARBA00022801"/>
    </source>
</evidence>
<accession>A0A388LTT2</accession>
<proteinExistence type="inferred from homology"/>
<organism evidence="9 10">
    <name type="scientific">Chara braunii</name>
    <name type="common">Braun's stonewort</name>
    <dbReference type="NCBI Taxonomy" id="69332"/>
    <lineage>
        <taxon>Eukaryota</taxon>
        <taxon>Viridiplantae</taxon>
        <taxon>Streptophyta</taxon>
        <taxon>Charophyceae</taxon>
        <taxon>Charales</taxon>
        <taxon>Characeae</taxon>
        <taxon>Chara</taxon>
    </lineage>
</organism>
<evidence type="ECO:0000256" key="3">
    <source>
        <dbReference type="ARBA" id="ARBA00006958"/>
    </source>
</evidence>
<gene>
    <name evidence="9" type="ORF">CBR_g40466</name>
</gene>
<keyword evidence="5" id="KW-0479">Metal-binding</keyword>
<dbReference type="InterPro" id="IPR045249">
    <property type="entry name" value="HARBI1-like"/>
</dbReference>
<dbReference type="Proteomes" id="UP000265515">
    <property type="component" value="Unassembled WGS sequence"/>
</dbReference>
<dbReference type="GO" id="GO:0046872">
    <property type="term" value="F:metal ion binding"/>
    <property type="evidence" value="ECO:0007669"/>
    <property type="project" value="UniProtKB-KW"/>
</dbReference>
<comment type="caution">
    <text evidence="9">The sequence shown here is derived from an EMBL/GenBank/DDBJ whole genome shotgun (WGS) entry which is preliminary data.</text>
</comment>
<keyword evidence="6" id="KW-0378">Hydrolase</keyword>
<dbReference type="PANTHER" id="PTHR22930">
    <property type="match status" value="1"/>
</dbReference>
<evidence type="ECO:0000256" key="5">
    <source>
        <dbReference type="ARBA" id="ARBA00022723"/>
    </source>
</evidence>
<dbReference type="EMBL" id="BFEA01000532">
    <property type="protein sequence ID" value="GBG85738.1"/>
    <property type="molecule type" value="Genomic_DNA"/>
</dbReference>
<evidence type="ECO:0000256" key="4">
    <source>
        <dbReference type="ARBA" id="ARBA00022722"/>
    </source>
</evidence>
<comment type="cofactor">
    <cofactor evidence="1">
        <name>a divalent metal cation</name>
        <dbReference type="ChEBI" id="CHEBI:60240"/>
    </cofactor>
</comment>
<reference evidence="9 10" key="1">
    <citation type="journal article" date="2018" name="Cell">
        <title>The Chara Genome: Secondary Complexity and Implications for Plant Terrestrialization.</title>
        <authorList>
            <person name="Nishiyama T."/>
            <person name="Sakayama H."/>
            <person name="Vries J.D."/>
            <person name="Buschmann H."/>
            <person name="Saint-Marcoux D."/>
            <person name="Ullrich K.K."/>
            <person name="Haas F.B."/>
            <person name="Vanderstraeten L."/>
            <person name="Becker D."/>
            <person name="Lang D."/>
            <person name="Vosolsobe S."/>
            <person name="Rombauts S."/>
            <person name="Wilhelmsson P.K.I."/>
            <person name="Janitza P."/>
            <person name="Kern R."/>
            <person name="Heyl A."/>
            <person name="Rumpler F."/>
            <person name="Villalobos L.I.A.C."/>
            <person name="Clay J.M."/>
            <person name="Skokan R."/>
            <person name="Toyoda A."/>
            <person name="Suzuki Y."/>
            <person name="Kagoshima H."/>
            <person name="Schijlen E."/>
            <person name="Tajeshwar N."/>
            <person name="Catarino B."/>
            <person name="Hetherington A.J."/>
            <person name="Saltykova A."/>
            <person name="Bonnot C."/>
            <person name="Breuninger H."/>
            <person name="Symeonidi A."/>
            <person name="Radhakrishnan G.V."/>
            <person name="Van Nieuwerburgh F."/>
            <person name="Deforce D."/>
            <person name="Chang C."/>
            <person name="Karol K.G."/>
            <person name="Hedrich R."/>
            <person name="Ulvskov P."/>
            <person name="Glockner G."/>
            <person name="Delwiche C.F."/>
            <person name="Petrasek J."/>
            <person name="Van de Peer Y."/>
            <person name="Friml J."/>
            <person name="Beilby M."/>
            <person name="Dolan L."/>
            <person name="Kohara Y."/>
            <person name="Sugano S."/>
            <person name="Fujiyama A."/>
            <person name="Delaux P.-M."/>
            <person name="Quint M."/>
            <person name="TheiBen G."/>
            <person name="Hagemann M."/>
            <person name="Harholt J."/>
            <person name="Dunand C."/>
            <person name="Zachgo S."/>
            <person name="Langdale J."/>
            <person name="Maumus F."/>
            <person name="Straeten D.V.D."/>
            <person name="Gould S.B."/>
            <person name="Rensing S.A."/>
        </authorList>
    </citation>
    <scope>NUCLEOTIDE SEQUENCE [LARGE SCALE GENOMIC DNA]</scope>
    <source>
        <strain evidence="9 10">S276</strain>
    </source>
</reference>
<evidence type="ECO:0000256" key="7">
    <source>
        <dbReference type="ARBA" id="ARBA00023242"/>
    </source>
</evidence>
<dbReference type="AlphaFoldDB" id="A0A388LTT2"/>
<dbReference type="PANTHER" id="PTHR22930:SF85">
    <property type="entry name" value="GH03217P-RELATED"/>
    <property type="match status" value="1"/>
</dbReference>
<sequence length="485" mass="54087">MDKPRTRDGDDYGSGRFNRFSIVAQLVVDSKLKILDFCYGFPGTVGDGRASKSASLYRRGLQGSLFLDDPADPFAGERPAIAGVPGGYLLADGGYPSLPWIVTPYGQQPNLTTAMQQFHALHKIVRSCVERFFGVFKMRFQFFYRPHVTDIRREGLEFEACCILHNLFQEWGDMPQEDLEFSDASSPDTPRPRGGRGSMGLRLEFMFGHERGQAVRDALCAEVVRIVGFCRVPYEGPMVGRDFVRERRAVLNEMEKMEREVERVHKYLVERGDSITVTMRCGKSVCESEMSLENIHARRWASSVLKRLRDSRDSLPLAPRPSFVPVSNCSMQGSGSVPYFHSALLPHSSPLVVISSDLEVVDDNFVAAMSPAEADVQVARQQAETAWRFYDDIVRGVAVGTVGDNDLCHEFEALRVGGKGKAAATSSATEGGHGATCSRCGELSGRKKRAVKLPTFKRVLRLQVRMEKADLPRDPIRFRISCRLS</sequence>
<evidence type="ECO:0000256" key="2">
    <source>
        <dbReference type="ARBA" id="ARBA00004123"/>
    </source>
</evidence>
<evidence type="ECO:0000313" key="9">
    <source>
        <dbReference type="EMBL" id="GBG85738.1"/>
    </source>
</evidence>
<dbReference type="OrthoDB" id="1681765at2759"/>
<dbReference type="GO" id="GO:0005634">
    <property type="term" value="C:nucleus"/>
    <property type="evidence" value="ECO:0007669"/>
    <property type="project" value="UniProtKB-SubCell"/>
</dbReference>
<keyword evidence="7" id="KW-0539">Nucleus</keyword>
<feature type="domain" description="DDE Tnp4" evidence="8">
    <location>
        <begin position="9"/>
        <end position="166"/>
    </location>
</feature>
<comment type="subcellular location">
    <subcellularLocation>
        <location evidence="2">Nucleus</location>
    </subcellularLocation>
</comment>
<name>A0A388LTT2_CHABU</name>
<keyword evidence="4" id="KW-0540">Nuclease</keyword>
<dbReference type="Pfam" id="PF13359">
    <property type="entry name" value="DDE_Tnp_4"/>
    <property type="match status" value="1"/>
</dbReference>
<dbReference type="GO" id="GO:0004518">
    <property type="term" value="F:nuclease activity"/>
    <property type="evidence" value="ECO:0007669"/>
    <property type="project" value="UniProtKB-KW"/>
</dbReference>
<dbReference type="GO" id="GO:0016787">
    <property type="term" value="F:hydrolase activity"/>
    <property type="evidence" value="ECO:0007669"/>
    <property type="project" value="UniProtKB-KW"/>
</dbReference>
<protein>
    <recommendedName>
        <fullName evidence="8">DDE Tnp4 domain-containing protein</fullName>
    </recommendedName>
</protein>